<dbReference type="InterPro" id="IPR013758">
    <property type="entry name" value="Topo_IIA_A/C_ab"/>
</dbReference>
<evidence type="ECO:0000313" key="9">
    <source>
        <dbReference type="EMBL" id="SDD98976.1"/>
    </source>
</evidence>
<dbReference type="RefSeq" id="WP_090147219.1">
    <property type="nucleotide sequence ID" value="NZ_FNAN01000003.1"/>
</dbReference>
<protein>
    <submittedName>
        <fullName evidence="9">Topoisomerase-4 subunit A</fullName>
    </submittedName>
</protein>
<dbReference type="SMART" id="SM00434">
    <property type="entry name" value="TOP4c"/>
    <property type="match status" value="1"/>
</dbReference>
<dbReference type="GO" id="GO:0003918">
    <property type="term" value="F:DNA topoisomerase type II (double strand cut, ATP-hydrolyzing) activity"/>
    <property type="evidence" value="ECO:0007669"/>
    <property type="project" value="UniProtKB-EC"/>
</dbReference>
<accession>A0A1G6ZB48</accession>
<dbReference type="InterPro" id="IPR050220">
    <property type="entry name" value="Type_II_DNA_Topoisomerases"/>
</dbReference>
<reference evidence="10" key="1">
    <citation type="submission" date="2016-10" db="EMBL/GenBank/DDBJ databases">
        <authorList>
            <person name="Varghese N."/>
            <person name="Submissions S."/>
        </authorList>
    </citation>
    <scope>NUCLEOTIDE SEQUENCE [LARGE SCALE GENOMIC DNA]</scope>
    <source>
        <strain evidence="10">DSM 25329</strain>
    </source>
</reference>
<dbReference type="GO" id="GO:0003677">
    <property type="term" value="F:DNA binding"/>
    <property type="evidence" value="ECO:0007669"/>
    <property type="project" value="UniProtKB-UniRule"/>
</dbReference>
<dbReference type="Proteomes" id="UP000198748">
    <property type="component" value="Unassembled WGS sequence"/>
</dbReference>
<keyword evidence="10" id="KW-1185">Reference proteome</keyword>
<dbReference type="PROSITE" id="PS52040">
    <property type="entry name" value="TOPO_IIA"/>
    <property type="match status" value="1"/>
</dbReference>
<feature type="compositionally biased region" description="Acidic residues" evidence="7">
    <location>
        <begin position="893"/>
        <end position="911"/>
    </location>
</feature>
<dbReference type="NCBIfam" id="NF007209">
    <property type="entry name" value="PRK09631.1"/>
    <property type="match status" value="1"/>
</dbReference>
<dbReference type="GO" id="GO:0009330">
    <property type="term" value="C:DNA topoisomerase type II (double strand cut, ATP-hydrolyzing) complex"/>
    <property type="evidence" value="ECO:0007669"/>
    <property type="project" value="TreeGrafter"/>
</dbReference>
<evidence type="ECO:0000256" key="6">
    <source>
        <dbReference type="PROSITE-ProRule" id="PRU01384"/>
    </source>
</evidence>
<dbReference type="NCBIfam" id="NF009397">
    <property type="entry name" value="PRK12758.1"/>
    <property type="match status" value="1"/>
</dbReference>
<dbReference type="PANTHER" id="PTHR43493:SF5">
    <property type="entry name" value="DNA GYRASE SUBUNIT A, CHLOROPLASTIC_MITOCHONDRIAL"/>
    <property type="match status" value="1"/>
</dbReference>
<dbReference type="InterPro" id="IPR002205">
    <property type="entry name" value="Topo_IIA_dom_A"/>
</dbReference>
<dbReference type="Pfam" id="PF00521">
    <property type="entry name" value="DNA_topoisoIV"/>
    <property type="match status" value="1"/>
</dbReference>
<keyword evidence="3 6" id="KW-0799">Topoisomerase</keyword>
<feature type="domain" description="Topo IIA-type catalytic" evidence="8">
    <location>
        <begin position="42"/>
        <end position="439"/>
    </location>
</feature>
<dbReference type="OrthoDB" id="9806486at2"/>
<dbReference type="InterPro" id="IPR013757">
    <property type="entry name" value="Topo_IIA_A_a_sf"/>
</dbReference>
<evidence type="ECO:0000256" key="4">
    <source>
        <dbReference type="ARBA" id="ARBA00023125"/>
    </source>
</evidence>
<sequence length="935" mass="104984">MDENGAAPDVEDSGLHDKLPISGLYENWFLDYASYVILERAVPAIEDGLKPVQRRIMHALNEMDDGRFNKVANVVGSSMQYHPHGDASIYDAIVNIGQKELLFDTQGNWGDIRTGDGAAAARYIEVRLSRFGKDVVFNDDTTEWQLSYDGRKREPITLPVKFPLLLTLGVEGIAVGLSTKILPHNFCELIEASISILQGKDVTIYPDFLTGGQVDISNYNDGHRGGKVRVRARIEEEDKKMLVIRDIPFGTTTTSLIESIIKANDAGKIKIKKVVDNTAADVEIQVHLAPGVSPDITMDALYAFTECEVSISPNACIIISEKPHFVGVTEILKYNTQQTVHLLQRELEIKRLALLEKILYGSLEKIFIENRIYRDIEECETFEAVIRTIDKGLEPYKPQFYREITDDDIVELTEIRIKRISKYDGFKADELMRKWQEDLAETEDNLAHITRFAIEYFRELLKKYGKGRGRRTEIRAFNQIAANVVAANNQKLYVNRAEGFVGYGLKKDEYVMDCSDIDDIIVFRGDGRCVVTKVQDKVFVGKDIIHCAVFLKNDERKVYNLVYVDGKTGVSYAKRFQVTAITRDREYELTQGTPKSKITYFTANDNGEAEVITVNLQAQSKAKVKQFDYNFAELLIKNRSAMGNILTKYPVRKLTLKSAGRSTLGGVDMWFDPIIGRLNRDERGEYLGNFGPTDNIVVIYKDGSYELTNFDLTNHYEPHEVLLVKKFDTKLPITAIYFDGGGKQHFIKRFNIETSSLEKKFLFISDAKNSKLILASTDTRPRLEIVYPKTAQKEQSTEEYLVEEMVDIRGWRAQGNRIPNDKFKEIRWLEPLAVAADEPAEEAVSDETTDADNSGEPADDPAAGDPATGGPAAGDPADDSAAANALTENTVSPEDDKDSAEDSENGEESADTEPAKPKKSPKKDSDSKSQLGLFE</sequence>
<dbReference type="Gene3D" id="3.30.1360.40">
    <property type="match status" value="1"/>
</dbReference>
<dbReference type="GO" id="GO:0006265">
    <property type="term" value="P:DNA topological change"/>
    <property type="evidence" value="ECO:0007669"/>
    <property type="project" value="UniProtKB-UniRule"/>
</dbReference>
<organism evidence="9 10">
    <name type="scientific">Dyadobacter soli</name>
    <dbReference type="NCBI Taxonomy" id="659014"/>
    <lineage>
        <taxon>Bacteria</taxon>
        <taxon>Pseudomonadati</taxon>
        <taxon>Bacteroidota</taxon>
        <taxon>Cytophagia</taxon>
        <taxon>Cytophagales</taxon>
        <taxon>Spirosomataceae</taxon>
        <taxon>Dyadobacter</taxon>
    </lineage>
</organism>
<evidence type="ECO:0000256" key="5">
    <source>
        <dbReference type="ARBA" id="ARBA00023235"/>
    </source>
</evidence>
<evidence type="ECO:0000256" key="3">
    <source>
        <dbReference type="ARBA" id="ARBA00023029"/>
    </source>
</evidence>
<dbReference type="EMBL" id="FNAN01000003">
    <property type="protein sequence ID" value="SDD98976.1"/>
    <property type="molecule type" value="Genomic_DNA"/>
</dbReference>
<evidence type="ECO:0000313" key="10">
    <source>
        <dbReference type="Proteomes" id="UP000198748"/>
    </source>
</evidence>
<name>A0A1G6ZB48_9BACT</name>
<feature type="compositionally biased region" description="Low complexity" evidence="7">
    <location>
        <begin position="860"/>
        <end position="885"/>
    </location>
</feature>
<evidence type="ECO:0000256" key="7">
    <source>
        <dbReference type="SAM" id="MobiDB-lite"/>
    </source>
</evidence>
<dbReference type="InterPro" id="IPR013760">
    <property type="entry name" value="Topo_IIA-like_dom_sf"/>
</dbReference>
<evidence type="ECO:0000256" key="2">
    <source>
        <dbReference type="ARBA" id="ARBA00008263"/>
    </source>
</evidence>
<dbReference type="Gene3D" id="3.90.199.10">
    <property type="entry name" value="Topoisomerase II, domain 5"/>
    <property type="match status" value="1"/>
</dbReference>
<dbReference type="SUPFAM" id="SSF56719">
    <property type="entry name" value="Type II DNA topoisomerase"/>
    <property type="match status" value="1"/>
</dbReference>
<feature type="compositionally biased region" description="Acidic residues" evidence="7">
    <location>
        <begin position="838"/>
        <end position="850"/>
    </location>
</feature>
<dbReference type="STRING" id="659014.SAMN04487996_10353"/>
<comment type="similarity">
    <text evidence="2">Belongs to the type II topoisomerase GyrA/ParC subunit family.</text>
</comment>
<comment type="catalytic activity">
    <reaction evidence="1 6">
        <text>ATP-dependent breakage, passage and rejoining of double-stranded DNA.</text>
        <dbReference type="EC" id="5.6.2.2"/>
    </reaction>
</comment>
<keyword evidence="5 6" id="KW-0413">Isomerase</keyword>
<keyword evidence="4 6" id="KW-0238">DNA-binding</keyword>
<dbReference type="PANTHER" id="PTHR43493">
    <property type="entry name" value="DNA GYRASE/TOPOISOMERASE SUBUNIT A"/>
    <property type="match status" value="1"/>
</dbReference>
<feature type="active site" description="O-(5'-phospho-DNA)-tyrosine intermediate" evidence="6">
    <location>
        <position position="123"/>
    </location>
</feature>
<dbReference type="GO" id="GO:0005737">
    <property type="term" value="C:cytoplasm"/>
    <property type="evidence" value="ECO:0007669"/>
    <property type="project" value="TreeGrafter"/>
</dbReference>
<dbReference type="GO" id="GO:0005524">
    <property type="term" value="F:ATP binding"/>
    <property type="evidence" value="ECO:0007669"/>
    <property type="project" value="InterPro"/>
</dbReference>
<evidence type="ECO:0000259" key="8">
    <source>
        <dbReference type="PROSITE" id="PS52040"/>
    </source>
</evidence>
<gene>
    <name evidence="9" type="ORF">SAMN04487996_10353</name>
</gene>
<evidence type="ECO:0000256" key="1">
    <source>
        <dbReference type="ARBA" id="ARBA00000185"/>
    </source>
</evidence>
<proteinExistence type="inferred from homology"/>
<dbReference type="Gene3D" id="1.10.268.10">
    <property type="entry name" value="Topoisomerase, domain 3"/>
    <property type="match status" value="1"/>
</dbReference>
<feature type="region of interest" description="Disordered" evidence="7">
    <location>
        <begin position="837"/>
        <end position="935"/>
    </location>
</feature>
<dbReference type="AlphaFoldDB" id="A0A1G6ZB48"/>